<comment type="caution">
    <text evidence="3">The sequence shown here is derived from an EMBL/GenBank/DDBJ whole genome shotgun (WGS) entry which is preliminary data.</text>
</comment>
<dbReference type="Pfam" id="PF00378">
    <property type="entry name" value="ECH_1"/>
    <property type="match status" value="1"/>
</dbReference>
<dbReference type="CDD" id="cd06558">
    <property type="entry name" value="crotonase-like"/>
    <property type="match status" value="1"/>
</dbReference>
<dbReference type="Proteomes" id="UP000233293">
    <property type="component" value="Unassembled WGS sequence"/>
</dbReference>
<comment type="similarity">
    <text evidence="1">Belongs to the enoyl-CoA hydratase/isomerase family.</text>
</comment>
<dbReference type="RefSeq" id="WP_101252698.1">
    <property type="nucleotide sequence ID" value="NZ_PIUM01000031.1"/>
</dbReference>
<evidence type="ECO:0000256" key="1">
    <source>
        <dbReference type="ARBA" id="ARBA00005254"/>
    </source>
</evidence>
<evidence type="ECO:0000256" key="2">
    <source>
        <dbReference type="SAM" id="MobiDB-lite"/>
    </source>
</evidence>
<evidence type="ECO:0000313" key="3">
    <source>
        <dbReference type="EMBL" id="PKU22500.1"/>
    </source>
</evidence>
<evidence type="ECO:0000313" key="4">
    <source>
        <dbReference type="Proteomes" id="UP000233293"/>
    </source>
</evidence>
<proteinExistence type="inferred from homology"/>
<organism evidence="3 4">
    <name type="scientific">Telmatospirillum siberiense</name>
    <dbReference type="NCBI Taxonomy" id="382514"/>
    <lineage>
        <taxon>Bacteria</taxon>
        <taxon>Pseudomonadati</taxon>
        <taxon>Pseudomonadota</taxon>
        <taxon>Alphaproteobacteria</taxon>
        <taxon>Rhodospirillales</taxon>
        <taxon>Rhodospirillaceae</taxon>
        <taxon>Telmatospirillum</taxon>
    </lineage>
</organism>
<keyword evidence="4" id="KW-1185">Reference proteome</keyword>
<dbReference type="EMBL" id="PIUM01000031">
    <property type="protein sequence ID" value="PKU22500.1"/>
    <property type="molecule type" value="Genomic_DNA"/>
</dbReference>
<evidence type="ECO:0008006" key="5">
    <source>
        <dbReference type="Google" id="ProtNLM"/>
    </source>
</evidence>
<gene>
    <name evidence="3" type="ORF">CWS72_21485</name>
</gene>
<reference evidence="4" key="1">
    <citation type="submission" date="2017-12" db="EMBL/GenBank/DDBJ databases">
        <title>Draft genome sequence of Telmatospirillum siberiense 26-4b1T, an acidotolerant peatland alphaproteobacterium potentially involved in sulfur cycling.</title>
        <authorList>
            <person name="Hausmann B."/>
            <person name="Pjevac P."/>
            <person name="Schreck K."/>
            <person name="Herbold C.W."/>
            <person name="Daims H."/>
            <person name="Wagner M."/>
            <person name="Pester M."/>
            <person name="Loy A."/>
        </authorList>
    </citation>
    <scope>NUCLEOTIDE SEQUENCE [LARGE SCALE GENOMIC DNA]</scope>
    <source>
        <strain evidence="4">26-4b1</strain>
    </source>
</reference>
<feature type="region of interest" description="Disordered" evidence="2">
    <location>
        <begin position="231"/>
        <end position="252"/>
    </location>
</feature>
<dbReference type="PANTHER" id="PTHR43802:SF1">
    <property type="entry name" value="IP11341P-RELATED"/>
    <property type="match status" value="1"/>
</dbReference>
<dbReference type="InterPro" id="IPR029045">
    <property type="entry name" value="ClpP/crotonase-like_dom_sf"/>
</dbReference>
<name>A0A2N3PQ23_9PROT</name>
<protein>
    <recommendedName>
        <fullName evidence="5">Enoyl-CoA hydratase</fullName>
    </recommendedName>
</protein>
<dbReference type="GO" id="GO:0003824">
    <property type="term" value="F:catalytic activity"/>
    <property type="evidence" value="ECO:0007669"/>
    <property type="project" value="UniProtKB-ARBA"/>
</dbReference>
<dbReference type="Gene3D" id="3.90.226.10">
    <property type="entry name" value="2-enoyl-CoA Hydratase, Chain A, domain 1"/>
    <property type="match status" value="1"/>
</dbReference>
<dbReference type="SUPFAM" id="SSF52096">
    <property type="entry name" value="ClpP/crotonase"/>
    <property type="match status" value="1"/>
</dbReference>
<dbReference type="InterPro" id="IPR001753">
    <property type="entry name" value="Enoyl-CoA_hydra/iso"/>
</dbReference>
<dbReference type="PANTHER" id="PTHR43802">
    <property type="entry name" value="ENOYL-COA HYDRATASE"/>
    <property type="match status" value="1"/>
</dbReference>
<dbReference type="OrthoDB" id="9795613at2"/>
<dbReference type="AlphaFoldDB" id="A0A2N3PQ23"/>
<accession>A0A2N3PQ23</accession>
<sequence>MAHIQVSRRGKIGIVTINRPDARNALTLEMYHGLNGAFASLEEAPDVNAIVLTGTPPSFCAGADLGLLETLCREGEERVRVPPLTFLRPTAMRKPTVAAINGYCVGEGFALALACDIRIGGPSSKFFLPEANLGVPAVTIPSLIARSIPPNFAIELLLTGDHLDVDWGMRSGFLNHVVPDEDILARAISMAAAIAEKPPEAVQLMRYLVHASFEREIEALLEDGLSRRRDLRPRLTSPPLAQSSGAKDERCP</sequence>